<dbReference type="Pfam" id="PF04113">
    <property type="entry name" value="Gpi16"/>
    <property type="match status" value="1"/>
</dbReference>
<dbReference type="PANTHER" id="PTHR12959:SF11">
    <property type="entry name" value="GPI TRANSAMIDASE COMPONENT PIG-T"/>
    <property type="match status" value="1"/>
</dbReference>
<dbReference type="EMBL" id="CACVKT020002233">
    <property type="protein sequence ID" value="CAC5376930.1"/>
    <property type="molecule type" value="Genomic_DNA"/>
</dbReference>
<accession>A0A6J8AZL2</accession>
<dbReference type="GO" id="GO:0016255">
    <property type="term" value="P:attachment of GPI anchor to protein"/>
    <property type="evidence" value="ECO:0007669"/>
    <property type="project" value="InterPro"/>
</dbReference>
<proteinExistence type="predicted"/>
<dbReference type="Proteomes" id="UP000507470">
    <property type="component" value="Unassembled WGS sequence"/>
</dbReference>
<dbReference type="InterPro" id="IPR007245">
    <property type="entry name" value="PIG-T"/>
</dbReference>
<sequence length="292" mass="33717">MATFERCDLWIYFLTLFLSSESIILRENDTFNEELFVKPFKSGHELFFFQFTTLWNSRKPYSHYRLFPRSLGDVLSTYNVQELHLTQAQGFWKHKWGYPPEDAPPGVELWVWFKPGTLNIDKQWSDLVNALGGLFCSSLNFMDWKSTVSPHWSFRPQGVATKSYHMKSMYLRYSALPKEIVCTENLTPWRKLLPCDKVGLSSLFNTAKLYDSSYHSIGIHVRPICLEPKCSSASVELKQTLSVVFDTSSSKVGKQDWSFKKTLGQPLGSKCSMATLSKIYVDITSQQVMLFF</sequence>
<feature type="chain" id="PRO_5026878564" evidence="1">
    <location>
        <begin position="23"/>
        <end position="292"/>
    </location>
</feature>
<organism evidence="2 3">
    <name type="scientific">Mytilus coruscus</name>
    <name type="common">Sea mussel</name>
    <dbReference type="NCBI Taxonomy" id="42192"/>
    <lineage>
        <taxon>Eukaryota</taxon>
        <taxon>Metazoa</taxon>
        <taxon>Spiralia</taxon>
        <taxon>Lophotrochozoa</taxon>
        <taxon>Mollusca</taxon>
        <taxon>Bivalvia</taxon>
        <taxon>Autobranchia</taxon>
        <taxon>Pteriomorphia</taxon>
        <taxon>Mytilida</taxon>
        <taxon>Mytiloidea</taxon>
        <taxon>Mytilidae</taxon>
        <taxon>Mytilinae</taxon>
        <taxon>Mytilus</taxon>
    </lineage>
</organism>
<name>A0A6J8AZL2_MYTCO</name>
<protein>
    <submittedName>
        <fullName evidence="2">PIGT</fullName>
    </submittedName>
</protein>
<dbReference type="AlphaFoldDB" id="A0A6J8AZL2"/>
<keyword evidence="3" id="KW-1185">Reference proteome</keyword>
<feature type="signal peptide" evidence="1">
    <location>
        <begin position="1"/>
        <end position="22"/>
    </location>
</feature>
<keyword evidence="1" id="KW-0732">Signal</keyword>
<evidence type="ECO:0000313" key="2">
    <source>
        <dbReference type="EMBL" id="CAC5376930.1"/>
    </source>
</evidence>
<dbReference type="PANTHER" id="PTHR12959">
    <property type="entry name" value="GPI TRANSAMIDASE COMPONENT PIG-T-RELATED"/>
    <property type="match status" value="1"/>
</dbReference>
<evidence type="ECO:0000313" key="3">
    <source>
        <dbReference type="Proteomes" id="UP000507470"/>
    </source>
</evidence>
<dbReference type="GO" id="GO:0042765">
    <property type="term" value="C:GPI-anchor transamidase complex"/>
    <property type="evidence" value="ECO:0007669"/>
    <property type="project" value="InterPro"/>
</dbReference>
<evidence type="ECO:0000256" key="1">
    <source>
        <dbReference type="SAM" id="SignalP"/>
    </source>
</evidence>
<dbReference type="OrthoDB" id="331263at2759"/>
<reference evidence="2 3" key="1">
    <citation type="submission" date="2020-06" db="EMBL/GenBank/DDBJ databases">
        <authorList>
            <person name="Li R."/>
            <person name="Bekaert M."/>
        </authorList>
    </citation>
    <scope>NUCLEOTIDE SEQUENCE [LARGE SCALE GENOMIC DNA]</scope>
    <source>
        <strain evidence="3">wild</strain>
    </source>
</reference>
<gene>
    <name evidence="2" type="ORF">MCOR_13399</name>
</gene>